<dbReference type="Proteomes" id="UP001461498">
    <property type="component" value="Unassembled WGS sequence"/>
</dbReference>
<dbReference type="InterPro" id="IPR021151">
    <property type="entry name" value="GINS_A"/>
</dbReference>
<evidence type="ECO:0000256" key="9">
    <source>
        <dbReference type="SAM" id="Phobius"/>
    </source>
</evidence>
<keyword evidence="4 9" id="KW-0812">Transmembrane</keyword>
<keyword evidence="5" id="KW-0235">DNA replication</keyword>
<dbReference type="InterPro" id="IPR036224">
    <property type="entry name" value="GINS_bundle-like_dom_sf"/>
</dbReference>
<keyword evidence="8" id="KW-0539">Nucleus</keyword>
<evidence type="ECO:0000256" key="3">
    <source>
        <dbReference type="ARBA" id="ARBA00013977"/>
    </source>
</evidence>
<dbReference type="Gene3D" id="3.40.5.60">
    <property type="match status" value="1"/>
</dbReference>
<keyword evidence="6 9" id="KW-1133">Transmembrane helix</keyword>
<evidence type="ECO:0000313" key="12">
    <source>
        <dbReference type="EMBL" id="KAK9498524.1"/>
    </source>
</evidence>
<evidence type="ECO:0000313" key="13">
    <source>
        <dbReference type="Proteomes" id="UP001461498"/>
    </source>
</evidence>
<comment type="subcellular location">
    <subcellularLocation>
        <location evidence="2">Membrane</location>
        <topology evidence="2">Multi-pass membrane protein</topology>
    </subcellularLocation>
    <subcellularLocation>
        <location evidence="1">Nucleus</location>
    </subcellularLocation>
</comment>
<dbReference type="InterPro" id="IPR026572">
    <property type="entry name" value="TMEM267"/>
</dbReference>
<name>A0AAW1CLZ1_9HEMI</name>
<dbReference type="GO" id="GO:0016020">
    <property type="term" value="C:membrane"/>
    <property type="evidence" value="ECO:0007669"/>
    <property type="project" value="UniProtKB-SubCell"/>
</dbReference>
<dbReference type="CDD" id="cd21692">
    <property type="entry name" value="GINS_B_Sld5"/>
    <property type="match status" value="1"/>
</dbReference>
<dbReference type="EMBL" id="JAPXFL010000012">
    <property type="protein sequence ID" value="KAK9498524.1"/>
    <property type="molecule type" value="Genomic_DNA"/>
</dbReference>
<keyword evidence="13" id="KW-1185">Reference proteome</keyword>
<feature type="domain" description="GINS subunit" evidence="11">
    <location>
        <begin position="194"/>
        <end position="269"/>
    </location>
</feature>
<evidence type="ECO:0000256" key="1">
    <source>
        <dbReference type="ARBA" id="ARBA00004123"/>
    </source>
</evidence>
<evidence type="ECO:0000256" key="5">
    <source>
        <dbReference type="ARBA" id="ARBA00022705"/>
    </source>
</evidence>
<feature type="transmembrane region" description="Helical" evidence="9">
    <location>
        <begin position="103"/>
        <end position="121"/>
    </location>
</feature>
<proteinExistence type="predicted"/>
<evidence type="ECO:0000256" key="10">
    <source>
        <dbReference type="SAM" id="SignalP"/>
    </source>
</evidence>
<dbReference type="GO" id="GO:0005634">
    <property type="term" value="C:nucleus"/>
    <property type="evidence" value="ECO:0007669"/>
    <property type="project" value="UniProtKB-SubCell"/>
</dbReference>
<dbReference type="SUPFAM" id="SSF158573">
    <property type="entry name" value="GINS helical bundle-like"/>
    <property type="match status" value="1"/>
</dbReference>
<reference evidence="12 13" key="1">
    <citation type="submission" date="2022-12" db="EMBL/GenBank/DDBJ databases">
        <title>Chromosome-level genome assembly of true bugs.</title>
        <authorList>
            <person name="Ma L."/>
            <person name="Li H."/>
        </authorList>
    </citation>
    <scope>NUCLEOTIDE SEQUENCE [LARGE SCALE GENOMIC DNA]</scope>
    <source>
        <strain evidence="12">Lab_2022b</strain>
    </source>
</reference>
<keyword evidence="7 9" id="KW-0472">Membrane</keyword>
<feature type="signal peptide" evidence="10">
    <location>
        <begin position="1"/>
        <end position="18"/>
    </location>
</feature>
<accession>A0AAW1CLZ1</accession>
<evidence type="ECO:0000259" key="11">
    <source>
        <dbReference type="Pfam" id="PF05916"/>
    </source>
</evidence>
<sequence>MLCCLILTFSICLTALLGDAILNVIRLPISRAFTDSLTHGLIGLITWIVVVQLYRGKFLVSKTFEVILSGFIASAIDVDHFIYNRSFDINEALHLGEHRPIFHSTSLLIVSTVVPYIFSLIRYQAIFFPLFVAEMSLETFLNEIEDGVDGEEDEVLTAAAVLQILNEAWINEKLSPELLPHKSEYVEVMMEQITQMEENVSRLNPTDLRNLIHRQELERIRYLIRSYLRIRLAKIEKYSLSLFNTRDIMSAEETDYLREYLALSVEPLKSLCDRMSGPIGNLNPKQIEISPDLETHVFIKSKCDLTEALIVNDDEIVLKEGSQHIIPYSVVYRIFWLNRLSWIILVSGMSHHIRDATRRGLWFYPIGSTKPLPKYLYIALLGILPHASFYLDTYIGKKFQILHKNTILRYIPYEEV</sequence>
<feature type="chain" id="PRO_5043990718" description="Transmembrane protein 267" evidence="10">
    <location>
        <begin position="19"/>
        <end position="416"/>
    </location>
</feature>
<dbReference type="AlphaFoldDB" id="A0AAW1CLZ1"/>
<evidence type="ECO:0000256" key="2">
    <source>
        <dbReference type="ARBA" id="ARBA00004141"/>
    </source>
</evidence>
<feature type="transmembrane region" description="Helical" evidence="9">
    <location>
        <begin position="37"/>
        <end position="54"/>
    </location>
</feature>
<organism evidence="12 13">
    <name type="scientific">Rhynocoris fuscipes</name>
    <dbReference type="NCBI Taxonomy" id="488301"/>
    <lineage>
        <taxon>Eukaryota</taxon>
        <taxon>Metazoa</taxon>
        <taxon>Ecdysozoa</taxon>
        <taxon>Arthropoda</taxon>
        <taxon>Hexapoda</taxon>
        <taxon>Insecta</taxon>
        <taxon>Pterygota</taxon>
        <taxon>Neoptera</taxon>
        <taxon>Paraneoptera</taxon>
        <taxon>Hemiptera</taxon>
        <taxon>Heteroptera</taxon>
        <taxon>Panheteroptera</taxon>
        <taxon>Cimicomorpha</taxon>
        <taxon>Reduviidae</taxon>
        <taxon>Harpactorinae</taxon>
        <taxon>Harpactorini</taxon>
        <taxon>Rhynocoris</taxon>
    </lineage>
</organism>
<dbReference type="InterPro" id="IPR031633">
    <property type="entry name" value="SLD5_C"/>
</dbReference>
<dbReference type="Gene3D" id="1.20.58.1030">
    <property type="match status" value="1"/>
</dbReference>
<evidence type="ECO:0000256" key="8">
    <source>
        <dbReference type="ARBA" id="ARBA00023242"/>
    </source>
</evidence>
<protein>
    <recommendedName>
        <fullName evidence="3">Transmembrane protein 267</fullName>
    </recommendedName>
</protein>
<comment type="caution">
    <text evidence="12">The sequence shown here is derived from an EMBL/GenBank/DDBJ whole genome shotgun (WGS) entry which is preliminary data.</text>
</comment>
<evidence type="ECO:0000256" key="7">
    <source>
        <dbReference type="ARBA" id="ARBA00023136"/>
    </source>
</evidence>
<evidence type="ECO:0000256" key="4">
    <source>
        <dbReference type="ARBA" id="ARBA00022692"/>
    </source>
</evidence>
<dbReference type="PANTHER" id="PTHR13628:SF1">
    <property type="entry name" value="TRANSMEMBRANE PROTEIN 267"/>
    <property type="match status" value="1"/>
</dbReference>
<dbReference type="PANTHER" id="PTHR13628">
    <property type="entry name" value="TRANSMEMBRANE PROTEIN 267"/>
    <property type="match status" value="1"/>
</dbReference>
<dbReference type="GO" id="GO:0006260">
    <property type="term" value="P:DNA replication"/>
    <property type="evidence" value="ECO:0007669"/>
    <property type="project" value="UniProtKB-KW"/>
</dbReference>
<dbReference type="CDD" id="cd11711">
    <property type="entry name" value="GINS_A_Sld5"/>
    <property type="match status" value="1"/>
</dbReference>
<keyword evidence="10" id="KW-0732">Signal</keyword>
<dbReference type="InterPro" id="IPR038749">
    <property type="entry name" value="Sld5_GINS_A"/>
</dbReference>
<evidence type="ECO:0000256" key="6">
    <source>
        <dbReference type="ARBA" id="ARBA00022989"/>
    </source>
</evidence>
<gene>
    <name evidence="12" type="ORF">O3M35_003139</name>
</gene>
<dbReference type="Pfam" id="PF05916">
    <property type="entry name" value="Sld5"/>
    <property type="match status" value="1"/>
</dbReference>